<dbReference type="AlphaFoldDB" id="A0AAC9N0A1"/>
<sequence length="318" mass="32703">MVRVTLSVPSSTPVQPLDSSAVREAAERIRPYARRTPIMRVVVDGKPLVLKLEYLQLTGSFKLRGALNAVLSGDRPSQVITASGGNHGLGVAMGARLSELPVAVYVPATVPEGKARRIEALGAQLVRVDGVYADAARAAQAAAAESGARYVPAFDDSEVVAGQGTVAWELVQDAPEVDVIAVATGGGGLAAGTALAVAPNLTTISVEPQHCCSMHRALEAGEPVDAEVNSVAASGLGASRAGELPFAILSEAARAGSLRSVLVSDAQILAARDRLWEEFRIAVEPAAATPFAAWEAGLVPGSHPAIVLCGANTDWLPA</sequence>
<dbReference type="PANTHER" id="PTHR48078:SF6">
    <property type="entry name" value="L-THREONINE DEHYDRATASE CATABOLIC TDCB"/>
    <property type="match status" value="1"/>
</dbReference>
<dbReference type="Gene3D" id="3.40.50.1100">
    <property type="match status" value="2"/>
</dbReference>
<dbReference type="NCBIfam" id="NF006094">
    <property type="entry name" value="PRK08246.1"/>
    <property type="match status" value="1"/>
</dbReference>
<organism evidence="5 6">
    <name type="scientific">Actinoalloteichus hymeniacidonis</name>
    <dbReference type="NCBI Taxonomy" id="340345"/>
    <lineage>
        <taxon>Bacteria</taxon>
        <taxon>Bacillati</taxon>
        <taxon>Actinomycetota</taxon>
        <taxon>Actinomycetes</taxon>
        <taxon>Pseudonocardiales</taxon>
        <taxon>Pseudonocardiaceae</taxon>
        <taxon>Actinoalloteichus</taxon>
    </lineage>
</organism>
<proteinExistence type="predicted"/>
<dbReference type="EC" id="4.3.1.19" evidence="5"/>
<evidence type="ECO:0000313" key="6">
    <source>
        <dbReference type="Proteomes" id="UP000095210"/>
    </source>
</evidence>
<gene>
    <name evidence="5" type="ORF">TL08_22870</name>
</gene>
<evidence type="ECO:0000256" key="3">
    <source>
        <dbReference type="ARBA" id="ARBA00023239"/>
    </source>
</evidence>
<dbReference type="GO" id="GO:0030170">
    <property type="term" value="F:pyridoxal phosphate binding"/>
    <property type="evidence" value="ECO:0007669"/>
    <property type="project" value="InterPro"/>
</dbReference>
<dbReference type="InterPro" id="IPR036052">
    <property type="entry name" value="TrpB-like_PALP_sf"/>
</dbReference>
<evidence type="ECO:0000256" key="2">
    <source>
        <dbReference type="ARBA" id="ARBA00022898"/>
    </source>
</evidence>
<dbReference type="Pfam" id="PF00291">
    <property type="entry name" value="PALP"/>
    <property type="match status" value="1"/>
</dbReference>
<keyword evidence="3 5" id="KW-0456">Lyase</keyword>
<comment type="cofactor">
    <cofactor evidence="1">
        <name>pyridoxal 5'-phosphate</name>
        <dbReference type="ChEBI" id="CHEBI:597326"/>
    </cofactor>
</comment>
<dbReference type="PROSITE" id="PS00165">
    <property type="entry name" value="DEHYDRATASE_SER_THR"/>
    <property type="match status" value="1"/>
</dbReference>
<dbReference type="GO" id="GO:0004794">
    <property type="term" value="F:threonine deaminase activity"/>
    <property type="evidence" value="ECO:0007669"/>
    <property type="project" value="UniProtKB-EC"/>
</dbReference>
<dbReference type="SUPFAM" id="SSF53686">
    <property type="entry name" value="Tryptophan synthase beta subunit-like PLP-dependent enzymes"/>
    <property type="match status" value="1"/>
</dbReference>
<dbReference type="GO" id="GO:0006565">
    <property type="term" value="P:L-serine catabolic process"/>
    <property type="evidence" value="ECO:0007669"/>
    <property type="project" value="TreeGrafter"/>
</dbReference>
<accession>A0AAC9N0A1</accession>
<dbReference type="KEGG" id="ahm:TL08_22870"/>
<dbReference type="EMBL" id="CP014859">
    <property type="protein sequence ID" value="AOS65354.1"/>
    <property type="molecule type" value="Genomic_DNA"/>
</dbReference>
<evidence type="ECO:0000256" key="1">
    <source>
        <dbReference type="ARBA" id="ARBA00001933"/>
    </source>
</evidence>
<dbReference type="InterPro" id="IPR050147">
    <property type="entry name" value="Ser/Thr_Dehydratase"/>
</dbReference>
<evidence type="ECO:0000313" key="5">
    <source>
        <dbReference type="EMBL" id="AOS65354.1"/>
    </source>
</evidence>
<feature type="domain" description="Tryptophan synthase beta chain-like PALP" evidence="4">
    <location>
        <begin position="31"/>
        <end position="310"/>
    </location>
</feature>
<evidence type="ECO:0000259" key="4">
    <source>
        <dbReference type="Pfam" id="PF00291"/>
    </source>
</evidence>
<dbReference type="Proteomes" id="UP000095210">
    <property type="component" value="Chromosome"/>
</dbReference>
<dbReference type="GO" id="GO:0003941">
    <property type="term" value="F:L-serine ammonia-lyase activity"/>
    <property type="evidence" value="ECO:0007669"/>
    <property type="project" value="TreeGrafter"/>
</dbReference>
<dbReference type="InterPro" id="IPR000634">
    <property type="entry name" value="Ser/Thr_deHydtase_PyrdxlP-BS"/>
</dbReference>
<dbReference type="GO" id="GO:0009097">
    <property type="term" value="P:isoleucine biosynthetic process"/>
    <property type="evidence" value="ECO:0007669"/>
    <property type="project" value="TreeGrafter"/>
</dbReference>
<keyword evidence="6" id="KW-1185">Reference proteome</keyword>
<protein>
    <submittedName>
        <fullName evidence="5">L-threonine ammonia-lyase</fullName>
        <ecNumber evidence="5">4.3.1.19</ecNumber>
    </submittedName>
</protein>
<dbReference type="PANTHER" id="PTHR48078">
    <property type="entry name" value="THREONINE DEHYDRATASE, MITOCHONDRIAL-RELATED"/>
    <property type="match status" value="1"/>
</dbReference>
<name>A0AAC9N0A1_9PSEU</name>
<reference evidence="6" key="1">
    <citation type="submission" date="2016-03" db="EMBL/GenBank/DDBJ databases">
        <title>Complete genome sequence of the type strain Actinoalloteichus hymeniacidonis DSM 45092.</title>
        <authorList>
            <person name="Schaffert L."/>
            <person name="Albersmeier A."/>
            <person name="Winkler A."/>
            <person name="Kalinowski J."/>
            <person name="Zotchev S."/>
            <person name="Ruckert C."/>
        </authorList>
    </citation>
    <scope>NUCLEOTIDE SEQUENCE [LARGE SCALE GENOMIC DNA]</scope>
    <source>
        <strain evidence="6">HPA177(T) (DSM 45092(T))</strain>
    </source>
</reference>
<keyword evidence="2" id="KW-0663">Pyridoxal phosphate</keyword>
<dbReference type="InterPro" id="IPR001926">
    <property type="entry name" value="TrpB-like_PALP"/>
</dbReference>
<dbReference type="GO" id="GO:0006567">
    <property type="term" value="P:L-threonine catabolic process"/>
    <property type="evidence" value="ECO:0007669"/>
    <property type="project" value="TreeGrafter"/>
</dbReference>